<dbReference type="SUPFAM" id="SSF56300">
    <property type="entry name" value="Metallo-dependent phosphatases"/>
    <property type="match status" value="1"/>
</dbReference>
<dbReference type="InterPro" id="IPR029052">
    <property type="entry name" value="Metallo-depent_PP-like"/>
</dbReference>
<keyword evidence="3" id="KW-0408">Iron</keyword>
<gene>
    <name evidence="7" type="ORF">HYX28_01725</name>
</gene>
<comment type="caution">
    <text evidence="7">The sequence shown here is derived from an EMBL/GenBank/DDBJ whole genome shotgun (WGS) entry which is preliminary data.</text>
</comment>
<feature type="binding site" evidence="6">
    <location>
        <position position="67"/>
    </location>
    <ligand>
        <name>Fe cation</name>
        <dbReference type="ChEBI" id="CHEBI:24875"/>
        <label>2</label>
    </ligand>
</feature>
<dbReference type="GO" id="GO:0046872">
    <property type="term" value="F:metal ion binding"/>
    <property type="evidence" value="ECO:0007669"/>
    <property type="project" value="UniProtKB-KW"/>
</dbReference>
<dbReference type="EMBL" id="JACPNR010000004">
    <property type="protein sequence ID" value="MBI2677481.1"/>
    <property type="molecule type" value="Genomic_DNA"/>
</dbReference>
<feature type="binding site" evidence="6">
    <location>
        <position position="40"/>
    </location>
    <ligand>
        <name>Fe cation</name>
        <dbReference type="ChEBI" id="CHEBI:24875"/>
        <label>1</label>
    </ligand>
</feature>
<dbReference type="PANTHER" id="PTHR36303">
    <property type="entry name" value="2',3'-CYCLIC-NUCLEOTIDE 2'-PHOSPHODIESTERASE"/>
    <property type="match status" value="1"/>
</dbReference>
<dbReference type="PIRSF" id="PIRSF004789">
    <property type="entry name" value="DR1281"/>
    <property type="match status" value="1"/>
</dbReference>
<dbReference type="FunFam" id="3.60.21.10:FF:000016">
    <property type="entry name" value="Putative metallophosphoesterase"/>
    <property type="match status" value="1"/>
</dbReference>
<feature type="binding site" evidence="6">
    <location>
        <position position="183"/>
    </location>
    <ligand>
        <name>Fe cation</name>
        <dbReference type="ChEBI" id="CHEBI:24875"/>
        <label>1</label>
    </ligand>
</feature>
<dbReference type="AlphaFoldDB" id="A0A932A698"/>
<evidence type="ECO:0000256" key="2">
    <source>
        <dbReference type="ARBA" id="ARBA00022801"/>
    </source>
</evidence>
<keyword evidence="1 6" id="KW-0479">Metal-binding</keyword>
<feature type="binding site" evidence="6">
    <location>
        <position position="181"/>
    </location>
    <ligand>
        <name>Fe cation</name>
        <dbReference type="ChEBI" id="CHEBI:24875"/>
        <label>2</label>
    </ligand>
</feature>
<dbReference type="Proteomes" id="UP000779809">
    <property type="component" value="Unassembled WGS sequence"/>
</dbReference>
<protein>
    <submittedName>
        <fullName evidence="7">TIGR00282 family metallophosphoesterase</fullName>
    </submittedName>
</protein>
<evidence type="ECO:0000256" key="1">
    <source>
        <dbReference type="ARBA" id="ARBA00022723"/>
    </source>
</evidence>
<dbReference type="NCBIfam" id="TIGR00282">
    <property type="entry name" value="TIGR00282 family metallophosphoesterase"/>
    <property type="match status" value="1"/>
</dbReference>
<dbReference type="Pfam" id="PF13277">
    <property type="entry name" value="YmdB"/>
    <property type="match status" value="1"/>
</dbReference>
<keyword evidence="2" id="KW-0378">Hydrolase</keyword>
<evidence type="ECO:0000256" key="4">
    <source>
        <dbReference type="ARBA" id="ARBA00061401"/>
    </source>
</evidence>
<evidence type="ECO:0000313" key="7">
    <source>
        <dbReference type="EMBL" id="MBI2677481.1"/>
    </source>
</evidence>
<feature type="binding site" evidence="6">
    <location>
        <position position="8"/>
    </location>
    <ligand>
        <name>Fe cation</name>
        <dbReference type="ChEBI" id="CHEBI:24875"/>
        <label>1</label>
    </ligand>
</feature>
<feature type="binding site" evidence="6">
    <location>
        <position position="156"/>
    </location>
    <ligand>
        <name>Fe cation</name>
        <dbReference type="ChEBI" id="CHEBI:24875"/>
        <label>2</label>
    </ligand>
</feature>
<evidence type="ECO:0000256" key="3">
    <source>
        <dbReference type="ARBA" id="ARBA00023004"/>
    </source>
</evidence>
<comment type="similarity">
    <text evidence="4">Belongs to the YmdB-like family.</text>
</comment>
<organism evidence="7 8">
    <name type="scientific">Candidatus Korobacter versatilis</name>
    <dbReference type="NCBI Taxonomy" id="658062"/>
    <lineage>
        <taxon>Bacteria</taxon>
        <taxon>Pseudomonadati</taxon>
        <taxon>Acidobacteriota</taxon>
        <taxon>Terriglobia</taxon>
        <taxon>Terriglobales</taxon>
        <taxon>Candidatus Korobacteraceae</taxon>
        <taxon>Candidatus Korobacter</taxon>
    </lineage>
</organism>
<feature type="active site" description="Proton donor" evidence="5">
    <location>
        <position position="68"/>
    </location>
</feature>
<dbReference type="GO" id="GO:0004113">
    <property type="term" value="F:2',3'-cyclic-nucleotide 3'-phosphodiesterase activity"/>
    <property type="evidence" value="ECO:0007669"/>
    <property type="project" value="TreeGrafter"/>
</dbReference>
<proteinExistence type="inferred from homology"/>
<evidence type="ECO:0000256" key="6">
    <source>
        <dbReference type="PIRSR" id="PIRSR004789-51"/>
    </source>
</evidence>
<name>A0A932A698_9BACT</name>
<feature type="binding site" evidence="6">
    <location>
        <position position="39"/>
    </location>
    <ligand>
        <name>Fe cation</name>
        <dbReference type="ChEBI" id="CHEBI:24875"/>
        <label>2</label>
    </ligand>
</feature>
<evidence type="ECO:0000256" key="5">
    <source>
        <dbReference type="PIRSR" id="PIRSR004789-50"/>
    </source>
</evidence>
<sequence length="276" mass="30183">MRILFIGDVFGRAGRDILHDHLPRLQREHAIDLTIVNGENSAAGFGITPQIAEEFFASNVDVITTGNHVWDKKEIYDYLAGKNGDAANAARLLRPANYPASSPGHGLYEGKTKTGAAYAVINVQGRVFMVDNDDPFRAVDELLKRVKAKVVFVDVHAEVTSEKMAMGWYLDGRVTAVVGTHTHVPTADQRVLPRGTAFCTDVGMTGPYDSVIGVEKEQVLQRFLTNMPGKFSPATGDPWLCAVVVDADEQNGKARSIEHLILKDQPESSPRAAEKK</sequence>
<dbReference type="Gene3D" id="3.60.21.10">
    <property type="match status" value="1"/>
</dbReference>
<dbReference type="CDD" id="cd07382">
    <property type="entry name" value="MPP_DR1281"/>
    <property type="match status" value="1"/>
</dbReference>
<dbReference type="PANTHER" id="PTHR36303:SF1">
    <property type="entry name" value="2',3'-CYCLIC-NUCLEOTIDE 2'-PHOSPHODIESTERASE"/>
    <property type="match status" value="1"/>
</dbReference>
<accession>A0A932A698</accession>
<feature type="binding site" evidence="6">
    <location>
        <position position="39"/>
    </location>
    <ligand>
        <name>Fe cation</name>
        <dbReference type="ChEBI" id="CHEBI:24875"/>
        <label>1</label>
    </ligand>
</feature>
<reference evidence="7" key="1">
    <citation type="submission" date="2020-07" db="EMBL/GenBank/DDBJ databases">
        <title>Huge and variable diversity of episymbiotic CPR bacteria and DPANN archaea in groundwater ecosystems.</title>
        <authorList>
            <person name="He C.Y."/>
            <person name="Keren R."/>
            <person name="Whittaker M."/>
            <person name="Farag I.F."/>
            <person name="Doudna J."/>
            <person name="Cate J.H.D."/>
            <person name="Banfield J.F."/>
        </authorList>
    </citation>
    <scope>NUCLEOTIDE SEQUENCE</scope>
    <source>
        <strain evidence="7">NC_groundwater_580_Pr5_B-0.1um_64_19</strain>
    </source>
</reference>
<dbReference type="InterPro" id="IPR005235">
    <property type="entry name" value="YmdB-like"/>
</dbReference>
<evidence type="ECO:0000313" key="8">
    <source>
        <dbReference type="Proteomes" id="UP000779809"/>
    </source>
</evidence>